<name>A0ABP8I935_9BURK</name>
<evidence type="ECO:0000256" key="1">
    <source>
        <dbReference type="ARBA" id="ARBA00006987"/>
    </source>
</evidence>
<dbReference type="Gene3D" id="3.40.190.150">
    <property type="entry name" value="Bordetella uptake gene, domain 1"/>
    <property type="match status" value="1"/>
</dbReference>
<proteinExistence type="inferred from homology"/>
<dbReference type="Pfam" id="PF03401">
    <property type="entry name" value="TctC"/>
    <property type="match status" value="1"/>
</dbReference>
<sequence length="353" mass="37397">MFTVALRAHPTEPVAPKDGASASHMQRVRRRIVGAVLCCCALGAVAQQGTQIPFGSKPIRILVGYAPGGGADLIARVYGQKLQEALGVPVVVENKPGAFEQLAAQPVTMAAPDGHTLWLGTSGALTMGPGVRTNIPYDIVKSFTHVAKLGEVNAVLTVKKSLPVNNLQEFIAYAKARPGQLNYASAGVGAGNHLLTEYIMALTGISMTHVPYKGDADVVREVAAGNADFGIPTVATGTPFINDGRIKPLVVTGNQRAKALANVPALNEENVADALKNYGVYAIYAVLGPAGMPAAVTRKLNEEFTRISRMPDVVAQLENGNVRASSSTPDDLRQFIEKDVAKWREVGKRIKLD</sequence>
<evidence type="ECO:0000313" key="3">
    <source>
        <dbReference type="Proteomes" id="UP001500975"/>
    </source>
</evidence>
<dbReference type="InterPro" id="IPR005064">
    <property type="entry name" value="BUG"/>
</dbReference>
<dbReference type="PANTHER" id="PTHR42928">
    <property type="entry name" value="TRICARBOXYLATE-BINDING PROTEIN"/>
    <property type="match status" value="1"/>
</dbReference>
<accession>A0ABP8I935</accession>
<organism evidence="2 3">
    <name type="scientific">Variovorax defluvii</name>
    <dbReference type="NCBI Taxonomy" id="913761"/>
    <lineage>
        <taxon>Bacteria</taxon>
        <taxon>Pseudomonadati</taxon>
        <taxon>Pseudomonadota</taxon>
        <taxon>Betaproteobacteria</taxon>
        <taxon>Burkholderiales</taxon>
        <taxon>Comamonadaceae</taxon>
        <taxon>Variovorax</taxon>
    </lineage>
</organism>
<protein>
    <submittedName>
        <fullName evidence="2">Tripartite tricarboxylate transporter substrate binding protein</fullName>
    </submittedName>
</protein>
<keyword evidence="3" id="KW-1185">Reference proteome</keyword>
<dbReference type="EMBL" id="BAABGJ010000079">
    <property type="protein sequence ID" value="GAA4353979.1"/>
    <property type="molecule type" value="Genomic_DNA"/>
</dbReference>
<dbReference type="InterPro" id="IPR042100">
    <property type="entry name" value="Bug_dom1"/>
</dbReference>
<reference evidence="3" key="1">
    <citation type="journal article" date="2019" name="Int. J. Syst. Evol. Microbiol.">
        <title>The Global Catalogue of Microorganisms (GCM) 10K type strain sequencing project: providing services to taxonomists for standard genome sequencing and annotation.</title>
        <authorList>
            <consortium name="The Broad Institute Genomics Platform"/>
            <consortium name="The Broad Institute Genome Sequencing Center for Infectious Disease"/>
            <person name="Wu L."/>
            <person name="Ma J."/>
        </authorList>
    </citation>
    <scope>NUCLEOTIDE SEQUENCE [LARGE SCALE GENOMIC DNA]</scope>
    <source>
        <strain evidence="3">JCM 17804</strain>
    </source>
</reference>
<comment type="similarity">
    <text evidence="1">Belongs to the UPF0065 (bug) family.</text>
</comment>
<dbReference type="Proteomes" id="UP001500975">
    <property type="component" value="Unassembled WGS sequence"/>
</dbReference>
<dbReference type="PIRSF" id="PIRSF017082">
    <property type="entry name" value="YflP"/>
    <property type="match status" value="1"/>
</dbReference>
<comment type="caution">
    <text evidence="2">The sequence shown here is derived from an EMBL/GenBank/DDBJ whole genome shotgun (WGS) entry which is preliminary data.</text>
</comment>
<dbReference type="Gene3D" id="3.40.190.10">
    <property type="entry name" value="Periplasmic binding protein-like II"/>
    <property type="match status" value="1"/>
</dbReference>
<dbReference type="SUPFAM" id="SSF53850">
    <property type="entry name" value="Periplasmic binding protein-like II"/>
    <property type="match status" value="1"/>
</dbReference>
<gene>
    <name evidence="2" type="ORF">GCM10023165_44760</name>
</gene>
<evidence type="ECO:0000313" key="2">
    <source>
        <dbReference type="EMBL" id="GAA4353979.1"/>
    </source>
</evidence>
<dbReference type="PANTHER" id="PTHR42928:SF5">
    <property type="entry name" value="BLR1237 PROTEIN"/>
    <property type="match status" value="1"/>
</dbReference>